<dbReference type="UniPathway" id="UPA00164"/>
<reference evidence="10 11" key="1">
    <citation type="journal article" date="2015" name="Nature">
        <title>rRNA introns, odd ribosomes, and small enigmatic genomes across a large radiation of phyla.</title>
        <authorList>
            <person name="Brown C.T."/>
            <person name="Hug L.A."/>
            <person name="Thomas B.C."/>
            <person name="Sharon I."/>
            <person name="Castelle C.J."/>
            <person name="Singh A."/>
            <person name="Wilkins M.J."/>
            <person name="Williams K.H."/>
            <person name="Banfield J.F."/>
        </authorList>
    </citation>
    <scope>NUCLEOTIDE SEQUENCE [LARGE SCALE GENOMIC DNA]</scope>
</reference>
<dbReference type="SUPFAM" id="SSF53756">
    <property type="entry name" value="UDP-Glycosyltransferase/glycogen phosphorylase"/>
    <property type="match status" value="1"/>
</dbReference>
<dbReference type="InterPro" id="IPR001296">
    <property type="entry name" value="Glyco_trans_1"/>
</dbReference>
<feature type="domain" description="Starch synthase catalytic" evidence="9">
    <location>
        <begin position="33"/>
        <end position="276"/>
    </location>
</feature>
<evidence type="ECO:0000259" key="9">
    <source>
        <dbReference type="Pfam" id="PF08323"/>
    </source>
</evidence>
<evidence type="ECO:0000256" key="3">
    <source>
        <dbReference type="ARBA" id="ARBA00010281"/>
    </source>
</evidence>
<comment type="function">
    <text evidence="2 7">Synthesizes alpha-1,4-glucan chains using ADP-glucose.</text>
</comment>
<feature type="domain" description="Glycosyl transferase family 1" evidence="8">
    <location>
        <begin position="325"/>
        <end position="482"/>
    </location>
</feature>
<dbReference type="PANTHER" id="PTHR45825">
    <property type="entry name" value="GRANULE-BOUND STARCH SYNTHASE 1, CHLOROPLASTIC/AMYLOPLASTIC"/>
    <property type="match status" value="1"/>
</dbReference>
<dbReference type="GO" id="GO:0005978">
    <property type="term" value="P:glycogen biosynthetic process"/>
    <property type="evidence" value="ECO:0007669"/>
    <property type="project" value="UniProtKB-UniRule"/>
</dbReference>
<evidence type="ECO:0000256" key="5">
    <source>
        <dbReference type="ARBA" id="ARBA00022679"/>
    </source>
</evidence>
<protein>
    <recommendedName>
        <fullName evidence="7">Glycogen synthase</fullName>
        <ecNumber evidence="7">2.4.1.21</ecNumber>
    </recommendedName>
    <alternativeName>
        <fullName evidence="7">Starch [bacterial glycogen] synthase</fullName>
    </alternativeName>
</protein>
<keyword evidence="6 7" id="KW-0320">Glycogen biosynthesis</keyword>
<gene>
    <name evidence="7" type="primary">glgA</name>
    <name evidence="10" type="ORF">UW36_C0002G0017</name>
</gene>
<evidence type="ECO:0000313" key="10">
    <source>
        <dbReference type="EMBL" id="KKT45630.1"/>
    </source>
</evidence>
<keyword evidence="5 7" id="KW-0808">Transferase</keyword>
<dbReference type="EMBL" id="LCIA01000002">
    <property type="protein sequence ID" value="KKT45630.1"/>
    <property type="molecule type" value="Genomic_DNA"/>
</dbReference>
<dbReference type="CDD" id="cd03791">
    <property type="entry name" value="GT5_Glycogen_synthase_DULL1-like"/>
    <property type="match status" value="1"/>
</dbReference>
<evidence type="ECO:0000256" key="2">
    <source>
        <dbReference type="ARBA" id="ARBA00002764"/>
    </source>
</evidence>
<evidence type="ECO:0000256" key="4">
    <source>
        <dbReference type="ARBA" id="ARBA00022676"/>
    </source>
</evidence>
<dbReference type="NCBIfam" id="TIGR02095">
    <property type="entry name" value="glgA"/>
    <property type="match status" value="1"/>
</dbReference>
<evidence type="ECO:0000256" key="7">
    <source>
        <dbReference type="HAMAP-Rule" id="MF_00484"/>
    </source>
</evidence>
<dbReference type="Proteomes" id="UP000034128">
    <property type="component" value="Unassembled WGS sequence"/>
</dbReference>
<proteinExistence type="inferred from homology"/>
<dbReference type="PANTHER" id="PTHR45825:SF11">
    <property type="entry name" value="ALPHA AMYLASE DOMAIN-CONTAINING PROTEIN"/>
    <property type="match status" value="1"/>
</dbReference>
<dbReference type="Pfam" id="PF00534">
    <property type="entry name" value="Glycos_transf_1"/>
    <property type="match status" value="1"/>
</dbReference>
<dbReference type="GO" id="GO:0009011">
    <property type="term" value="F:alpha-1,4-glucan glucosyltransferase (ADP-glucose donor) activity"/>
    <property type="evidence" value="ECO:0007669"/>
    <property type="project" value="UniProtKB-UniRule"/>
</dbReference>
<dbReference type="Pfam" id="PF08323">
    <property type="entry name" value="Glyco_transf_5"/>
    <property type="match status" value="1"/>
</dbReference>
<evidence type="ECO:0000256" key="6">
    <source>
        <dbReference type="ARBA" id="ARBA00023056"/>
    </source>
</evidence>
<keyword evidence="4 7" id="KW-0328">Glycosyltransferase</keyword>
<evidence type="ECO:0000259" key="8">
    <source>
        <dbReference type="Pfam" id="PF00534"/>
    </source>
</evidence>
<dbReference type="GO" id="GO:0004373">
    <property type="term" value="F:alpha-1,4-glucan glucosyltransferase (UDP-glucose donor) activity"/>
    <property type="evidence" value="ECO:0007669"/>
    <property type="project" value="InterPro"/>
</dbReference>
<dbReference type="EC" id="2.4.1.21" evidence="7"/>
<comment type="similarity">
    <text evidence="3 7">Belongs to the glycosyltransferase 1 family. Bacterial/plant glycogen synthase subfamily.</text>
</comment>
<dbReference type="AlphaFoldDB" id="A0A0G1HFH7"/>
<dbReference type="Gene3D" id="3.40.50.2000">
    <property type="entry name" value="Glycogen Phosphorylase B"/>
    <property type="match status" value="2"/>
</dbReference>
<organism evidence="10 11">
    <name type="scientific">candidate division WWE3 bacterium GW2011_GWA2_44_16</name>
    <dbReference type="NCBI Taxonomy" id="1619110"/>
    <lineage>
        <taxon>Bacteria</taxon>
        <taxon>Katanobacteria</taxon>
    </lineage>
</organism>
<comment type="caution">
    <text evidence="10">The sequence shown here is derived from an EMBL/GenBank/DDBJ whole genome shotgun (WGS) entry which is preliminary data.</text>
</comment>
<name>A0A0G1HFH7_UNCKA</name>
<dbReference type="InterPro" id="IPR013534">
    <property type="entry name" value="Starch_synth_cat_dom"/>
</dbReference>
<evidence type="ECO:0000256" key="1">
    <source>
        <dbReference type="ARBA" id="ARBA00001478"/>
    </source>
</evidence>
<evidence type="ECO:0000313" key="11">
    <source>
        <dbReference type="Proteomes" id="UP000034128"/>
    </source>
</evidence>
<sequence length="524" mass="59330">MDSIKSPKLIRAIEKVILDVPQTRSENRPGKLKILFVATESSPYARVGGVASVVRSLALSLNAMGHDARVFIPKYGSIDEQVYKTTMVVEGLKVPTDDPANPFLICNVKKNVRGGVTTYFLENMEYYELRANVYGYTDDPIRWALLTRGVLEFISQTEDRPESFVPDIIHCNDWQGGSLPNYLKTVYKNTEALAKISTVFTIHNLKFQGMFDHKNVSEMDFDDGWSDIAPFFDPRLGKQNFMRRGIVHSDVVSTVSKSYAKEITTPEYGETLDKLLVELRGKVFGIVNGIDYTELDPQKDTLLETNYGIRTLGLRKKNKESLQKEFDLELNPDMPILGFVGRLDSQKGVDLMVSVLDRMLDKYTMQFVQVGGGDGWLVELLQNLKKAHPKRVGIYPYPNFTLPRLVFGGADMIIYPSRFEPCGVVQLEAMRYGVIPIVRNVGGLKDTVSNFDTVSQKGTGFVFDDFNDFDLYGAIVRALEVYKNKGLWKKLQENAMQADFSWGYSAGEYEKLYYRARELKEAAQ</sequence>
<comment type="catalytic activity">
    <reaction evidence="1 7">
        <text>[(1-&gt;4)-alpha-D-glucosyl](n) + ADP-alpha-D-glucose = [(1-&gt;4)-alpha-D-glucosyl](n+1) + ADP + H(+)</text>
        <dbReference type="Rhea" id="RHEA:18189"/>
        <dbReference type="Rhea" id="RHEA-COMP:9584"/>
        <dbReference type="Rhea" id="RHEA-COMP:9587"/>
        <dbReference type="ChEBI" id="CHEBI:15378"/>
        <dbReference type="ChEBI" id="CHEBI:15444"/>
        <dbReference type="ChEBI" id="CHEBI:57498"/>
        <dbReference type="ChEBI" id="CHEBI:456216"/>
        <dbReference type="EC" id="2.4.1.21"/>
    </reaction>
</comment>
<dbReference type="HAMAP" id="MF_00484">
    <property type="entry name" value="Glycogen_synth"/>
    <property type="match status" value="1"/>
</dbReference>
<dbReference type="InterPro" id="IPR011835">
    <property type="entry name" value="GS/SS"/>
</dbReference>
<dbReference type="STRING" id="1619110.UW36_C0002G0017"/>
<comment type="pathway">
    <text evidence="7">Glycan biosynthesis; glycogen biosynthesis.</text>
</comment>
<feature type="binding site" evidence="7">
    <location>
        <position position="46"/>
    </location>
    <ligand>
        <name>ADP-alpha-D-glucose</name>
        <dbReference type="ChEBI" id="CHEBI:57498"/>
    </ligand>
</feature>
<dbReference type="PATRIC" id="fig|1619110.3.peg.99"/>
<accession>A0A0G1HFH7</accession>